<evidence type="ECO:0000313" key="3">
    <source>
        <dbReference type="Proteomes" id="UP000244727"/>
    </source>
</evidence>
<dbReference type="KEGG" id="harc:HARCEL1_03665"/>
<keyword evidence="1" id="KW-0812">Transmembrane</keyword>
<name>A0A2R4X485_9EURY</name>
<keyword evidence="3" id="KW-1185">Reference proteome</keyword>
<sequence length="36" mass="3686">MQPHGAAAKALAGIESFAGAVVLALFVSVLARTMMR</sequence>
<proteinExistence type="predicted"/>
<dbReference type="EMBL" id="CP028858">
    <property type="protein sequence ID" value="AWB28615.1"/>
    <property type="molecule type" value="Genomic_DNA"/>
</dbReference>
<dbReference type="AlphaFoldDB" id="A0A2R4X485"/>
<dbReference type="GeneID" id="95972875"/>
<keyword evidence="1" id="KW-0472">Membrane</keyword>
<evidence type="ECO:0000256" key="1">
    <source>
        <dbReference type="SAM" id="Phobius"/>
    </source>
</evidence>
<gene>
    <name evidence="2" type="ORF">HARCEL1_03665</name>
</gene>
<organism evidence="2 3">
    <name type="scientific">Halococcoides cellulosivorans</name>
    <dbReference type="NCBI Taxonomy" id="1679096"/>
    <lineage>
        <taxon>Archaea</taxon>
        <taxon>Methanobacteriati</taxon>
        <taxon>Methanobacteriota</taxon>
        <taxon>Stenosarchaea group</taxon>
        <taxon>Halobacteria</taxon>
        <taxon>Halobacteriales</taxon>
        <taxon>Haloarculaceae</taxon>
        <taxon>Halococcoides</taxon>
    </lineage>
</organism>
<evidence type="ECO:0000313" key="2">
    <source>
        <dbReference type="EMBL" id="AWB28615.1"/>
    </source>
</evidence>
<protein>
    <submittedName>
        <fullName evidence="2">Uncharacterized protein</fullName>
    </submittedName>
</protein>
<dbReference type="RefSeq" id="WP_108384063.1">
    <property type="nucleotide sequence ID" value="NZ_CP028858.1"/>
</dbReference>
<reference evidence="2 3" key="1">
    <citation type="submission" date="2018-04" db="EMBL/GenBank/DDBJ databases">
        <title>Halococcoides cellulosivorans gen. nov., sp. nov., an extremely halophilic cellulose-utilizing haloarchaeon from hypersaline lakes.</title>
        <authorList>
            <person name="Sorokin D.Y."/>
            <person name="Toshchakov S.V."/>
            <person name="Samarov N.I."/>
            <person name="Korzhenkov A."/>
            <person name="Kublanov I.V."/>
        </authorList>
    </citation>
    <scope>NUCLEOTIDE SEQUENCE [LARGE SCALE GENOMIC DNA]</scope>
    <source>
        <strain evidence="2 3">HArcel1</strain>
    </source>
</reference>
<feature type="transmembrane region" description="Helical" evidence="1">
    <location>
        <begin position="6"/>
        <end position="31"/>
    </location>
</feature>
<accession>A0A2R4X485</accession>
<dbReference type="Proteomes" id="UP000244727">
    <property type="component" value="Chromosome"/>
</dbReference>
<keyword evidence="1" id="KW-1133">Transmembrane helix</keyword>